<feature type="domain" description="Vps16 C-terminal" evidence="4">
    <location>
        <begin position="177"/>
        <end position="231"/>
    </location>
</feature>
<dbReference type="InterPro" id="IPR006926">
    <property type="entry name" value="Vps16_N"/>
</dbReference>
<evidence type="ECO:0000256" key="1">
    <source>
        <dbReference type="ARBA" id="ARBA00009250"/>
    </source>
</evidence>
<dbReference type="InterPro" id="IPR006925">
    <property type="entry name" value="Vps16_C"/>
</dbReference>
<feature type="domain" description="Vps16 N-terminal" evidence="5">
    <location>
        <begin position="1"/>
        <end position="130"/>
    </location>
</feature>
<dbReference type="Proteomes" id="UP001266305">
    <property type="component" value="Unassembled WGS sequence"/>
</dbReference>
<accession>A0ABQ9UNS2</accession>
<evidence type="ECO:0000259" key="4">
    <source>
        <dbReference type="Pfam" id="PF04840"/>
    </source>
</evidence>
<dbReference type="Pfam" id="PF04840">
    <property type="entry name" value="Vps16_C"/>
    <property type="match status" value="1"/>
</dbReference>
<dbReference type="PANTHER" id="PTHR12811">
    <property type="entry name" value="VACUOLAR PROTEIN SORTING VPS16"/>
    <property type="match status" value="1"/>
</dbReference>
<dbReference type="InterPro" id="IPR016534">
    <property type="entry name" value="VPS16"/>
</dbReference>
<feature type="coiled-coil region" evidence="3">
    <location>
        <begin position="59"/>
        <end position="86"/>
    </location>
</feature>
<evidence type="ECO:0000313" key="6">
    <source>
        <dbReference type="EMBL" id="KAK2098712.1"/>
    </source>
</evidence>
<gene>
    <name evidence="6" type="primary">VPS16_2</name>
    <name evidence="6" type="ORF">P7K49_024163</name>
</gene>
<name>A0ABQ9UNS2_SAGOE</name>
<evidence type="ECO:0000256" key="2">
    <source>
        <dbReference type="ARBA" id="ARBA00017947"/>
    </source>
</evidence>
<comment type="caution">
    <text evidence="6">The sequence shown here is derived from an EMBL/GenBank/DDBJ whole genome shotgun (WGS) entry which is preliminary data.</text>
</comment>
<dbReference type="Pfam" id="PF04841">
    <property type="entry name" value="Vps16_N"/>
    <property type="match status" value="1"/>
</dbReference>
<proteinExistence type="inferred from homology"/>
<evidence type="ECO:0000313" key="7">
    <source>
        <dbReference type="Proteomes" id="UP001266305"/>
    </source>
</evidence>
<reference evidence="6 7" key="1">
    <citation type="submission" date="2023-05" db="EMBL/GenBank/DDBJ databases">
        <title>B98-5 Cell Line De Novo Hybrid Assembly: An Optical Mapping Approach.</title>
        <authorList>
            <person name="Kananen K."/>
            <person name="Auerbach J.A."/>
            <person name="Kautto E."/>
            <person name="Blachly J.S."/>
        </authorList>
    </citation>
    <scope>NUCLEOTIDE SEQUENCE [LARGE SCALE GENOMIC DNA]</scope>
    <source>
        <strain evidence="6">B95-8</strain>
        <tissue evidence="6">Cell line</tissue>
    </source>
</reference>
<evidence type="ECO:0000259" key="5">
    <source>
        <dbReference type="Pfam" id="PF04841"/>
    </source>
</evidence>
<evidence type="ECO:0000256" key="3">
    <source>
        <dbReference type="SAM" id="Coils"/>
    </source>
</evidence>
<dbReference type="PANTHER" id="PTHR12811:SF0">
    <property type="entry name" value="VACUOLAR PROTEIN SORTING-ASSOCIATED PROTEIN 16 HOMOLOG"/>
    <property type="match status" value="1"/>
</dbReference>
<keyword evidence="7" id="KW-1185">Reference proteome</keyword>
<organism evidence="6 7">
    <name type="scientific">Saguinus oedipus</name>
    <name type="common">Cotton-top tamarin</name>
    <name type="synonym">Oedipomidas oedipus</name>
    <dbReference type="NCBI Taxonomy" id="9490"/>
    <lineage>
        <taxon>Eukaryota</taxon>
        <taxon>Metazoa</taxon>
        <taxon>Chordata</taxon>
        <taxon>Craniata</taxon>
        <taxon>Vertebrata</taxon>
        <taxon>Euteleostomi</taxon>
        <taxon>Mammalia</taxon>
        <taxon>Eutheria</taxon>
        <taxon>Euarchontoglires</taxon>
        <taxon>Primates</taxon>
        <taxon>Haplorrhini</taxon>
        <taxon>Platyrrhini</taxon>
        <taxon>Cebidae</taxon>
        <taxon>Callitrichinae</taxon>
        <taxon>Saguinus</taxon>
    </lineage>
</organism>
<comment type="similarity">
    <text evidence="1">Belongs to the VPS16 family.</text>
</comment>
<keyword evidence="3" id="KW-0175">Coiled coil</keyword>
<dbReference type="EMBL" id="JASSZA010000011">
    <property type="protein sequence ID" value="KAK2098712.1"/>
    <property type="molecule type" value="Genomic_DNA"/>
</dbReference>
<protein>
    <recommendedName>
        <fullName evidence="2">Vacuolar protein sorting-associated protein 16 homolog</fullName>
    </recommendedName>
</protein>
<sequence length="232" mass="26330">MVGDVPESIQFVLDEDSYLVPELHSVCIFSCSTHEFLHEVPAASKEIFKIASIAPGVLLLEAQKEYEKESQKADEYLREIQELGQLTQAVQQCIEAAGHEYQPDMWKSLLRAASFGKCFLDRFPSDSFVRMCQDLHVLNAIRDYHIGIPLTYSQHKQLTIQVLLDRLVLRIPCHPDSLLECEPYSGDQVPLLLKMKRSKLVLSKAIESGDTDLVFTVLLHLKNELNQGDFIS</sequence>